<evidence type="ECO:0000256" key="6">
    <source>
        <dbReference type="ARBA" id="ARBA00022630"/>
    </source>
</evidence>
<dbReference type="Gene3D" id="1.10.540.10">
    <property type="entry name" value="Acyl-CoA dehydrogenase/oxidase, N-terminal domain"/>
    <property type="match status" value="1"/>
</dbReference>
<reference evidence="18 19" key="1">
    <citation type="submission" date="2014-09" db="EMBL/GenBank/DDBJ databases">
        <authorList>
            <person name="Ellenberger Sabrina"/>
        </authorList>
    </citation>
    <scope>NUCLEOTIDE SEQUENCE [LARGE SCALE GENOMIC DNA]</scope>
    <source>
        <strain evidence="18 19">CBS 412.66</strain>
    </source>
</reference>
<evidence type="ECO:0000256" key="8">
    <source>
        <dbReference type="ARBA" id="ARBA00022832"/>
    </source>
</evidence>
<proteinExistence type="inferred from homology"/>
<feature type="domain" description="Acyl-coenzyme A oxidase N-terminal" evidence="16">
    <location>
        <begin position="44"/>
        <end position="166"/>
    </location>
</feature>
<comment type="subcellular location">
    <subcellularLocation>
        <location evidence="3">Peroxisome</location>
    </subcellularLocation>
</comment>
<dbReference type="InterPro" id="IPR002655">
    <property type="entry name" value="Acyl-CoA_oxidase_C"/>
</dbReference>
<dbReference type="InterPro" id="IPR029320">
    <property type="entry name" value="Acyl-CoA_ox_N"/>
</dbReference>
<dbReference type="SUPFAM" id="SSF47203">
    <property type="entry name" value="Acyl-CoA dehydrogenase C-terminal domain-like"/>
    <property type="match status" value="2"/>
</dbReference>
<evidence type="ECO:0000259" key="14">
    <source>
        <dbReference type="Pfam" id="PF01756"/>
    </source>
</evidence>
<keyword evidence="7 12" id="KW-0274">FAD</keyword>
<dbReference type="GO" id="GO:0071949">
    <property type="term" value="F:FAD binding"/>
    <property type="evidence" value="ECO:0007669"/>
    <property type="project" value="InterPro"/>
</dbReference>
<evidence type="ECO:0000256" key="1">
    <source>
        <dbReference type="ARBA" id="ARBA00001201"/>
    </source>
</evidence>
<dbReference type="InterPro" id="IPR009100">
    <property type="entry name" value="AcylCoA_DH/oxidase_NM_dom_sf"/>
</dbReference>
<dbReference type="InterPro" id="IPR036250">
    <property type="entry name" value="AcylCo_DH-like_C"/>
</dbReference>
<evidence type="ECO:0000256" key="12">
    <source>
        <dbReference type="PIRNR" id="PIRNR000168"/>
    </source>
</evidence>
<evidence type="ECO:0000256" key="5">
    <source>
        <dbReference type="ARBA" id="ARBA00006288"/>
    </source>
</evidence>
<dbReference type="InterPro" id="IPR037069">
    <property type="entry name" value="AcylCoA_DH/ox_N_sf"/>
</dbReference>
<dbReference type="InterPro" id="IPR055060">
    <property type="entry name" value="ACOX_C_alpha1"/>
</dbReference>
<evidence type="ECO:0000313" key="18">
    <source>
        <dbReference type="EMBL" id="CEP08317.1"/>
    </source>
</evidence>
<evidence type="ECO:0000259" key="16">
    <source>
        <dbReference type="Pfam" id="PF14749"/>
    </source>
</evidence>
<keyword evidence="8" id="KW-0276">Fatty acid metabolism</keyword>
<keyword evidence="10" id="KW-0443">Lipid metabolism</keyword>
<comment type="cofactor">
    <cofactor evidence="2">
        <name>FAD</name>
        <dbReference type="ChEBI" id="CHEBI:57692"/>
    </cofactor>
</comment>
<gene>
    <name evidence="18" type="primary">PARPA_01628.1 scaffold 1359</name>
</gene>
<dbReference type="Gene3D" id="1.20.140.10">
    <property type="entry name" value="Butyryl-CoA Dehydrogenase, subunit A, domain 3"/>
    <property type="match status" value="2"/>
</dbReference>
<keyword evidence="19" id="KW-1185">Reference proteome</keyword>
<evidence type="ECO:0000259" key="15">
    <source>
        <dbReference type="Pfam" id="PF02770"/>
    </source>
</evidence>
<feature type="binding site" evidence="13">
    <location>
        <position position="211"/>
    </location>
    <ligand>
        <name>FAD</name>
        <dbReference type="ChEBI" id="CHEBI:57692"/>
    </ligand>
</feature>
<evidence type="ECO:0000256" key="13">
    <source>
        <dbReference type="PIRSR" id="PIRSR000168-2"/>
    </source>
</evidence>
<organism evidence="18 19">
    <name type="scientific">Parasitella parasitica</name>
    <dbReference type="NCBI Taxonomy" id="35722"/>
    <lineage>
        <taxon>Eukaryota</taxon>
        <taxon>Fungi</taxon>
        <taxon>Fungi incertae sedis</taxon>
        <taxon>Mucoromycota</taxon>
        <taxon>Mucoromycotina</taxon>
        <taxon>Mucoromycetes</taxon>
        <taxon>Mucorales</taxon>
        <taxon>Mucorineae</taxon>
        <taxon>Mucoraceae</taxon>
        <taxon>Parasitella</taxon>
    </lineage>
</organism>
<comment type="catalytic activity">
    <reaction evidence="1">
        <text>a 2,3-saturated acyl-CoA + O2 = a (2E)-enoyl-CoA + H2O2</text>
        <dbReference type="Rhea" id="RHEA:38959"/>
        <dbReference type="ChEBI" id="CHEBI:15379"/>
        <dbReference type="ChEBI" id="CHEBI:16240"/>
        <dbReference type="ChEBI" id="CHEBI:58856"/>
        <dbReference type="ChEBI" id="CHEBI:65111"/>
        <dbReference type="EC" id="1.3.3.6"/>
    </reaction>
</comment>
<keyword evidence="11" id="KW-0576">Peroxisome</keyword>
<dbReference type="Pfam" id="PF14749">
    <property type="entry name" value="Acyl-CoA_ox_N"/>
    <property type="match status" value="1"/>
</dbReference>
<evidence type="ECO:0000256" key="3">
    <source>
        <dbReference type="ARBA" id="ARBA00004275"/>
    </source>
</evidence>
<dbReference type="InterPro" id="IPR006091">
    <property type="entry name" value="Acyl-CoA_Oxase/DH_mid-dom"/>
</dbReference>
<comment type="pathway">
    <text evidence="4">Lipid metabolism; peroxisomal fatty acid beta-oxidation.</text>
</comment>
<dbReference type="AlphaFoldDB" id="A0A0B7MT84"/>
<dbReference type="EMBL" id="LN719426">
    <property type="protein sequence ID" value="CEP08317.1"/>
    <property type="molecule type" value="Genomic_DNA"/>
</dbReference>
<dbReference type="InterPro" id="IPR012258">
    <property type="entry name" value="Acyl-CoA_oxidase"/>
</dbReference>
<dbReference type="Gene3D" id="2.40.110.10">
    <property type="entry name" value="Butyryl-CoA Dehydrogenase, subunit A, domain 2"/>
    <property type="match status" value="1"/>
</dbReference>
<dbReference type="Proteomes" id="UP000054107">
    <property type="component" value="Unassembled WGS sequence"/>
</dbReference>
<evidence type="ECO:0000256" key="9">
    <source>
        <dbReference type="ARBA" id="ARBA00023002"/>
    </source>
</evidence>
<dbReference type="GO" id="GO:0005777">
    <property type="term" value="C:peroxisome"/>
    <property type="evidence" value="ECO:0007669"/>
    <property type="project" value="UniProtKB-SubCell"/>
</dbReference>
<evidence type="ECO:0000313" key="19">
    <source>
        <dbReference type="Proteomes" id="UP000054107"/>
    </source>
</evidence>
<sequence length="695" mass="78173">MSKNNTAAVERLEQIKQQLNLSPSPMSLQAPKDMEKERSSASFNIDVLSHFWMGGKDKFDRRKLAFDFIEKDPELVVQSPRNILEFGREEMREYTMGQINRVVRLGREIKDKEFLEDISRAVILYSESFALRIGVHEALFRNVVQMLGNKQQQQDWVENVDQFRIIGCFAMTELGHSSALRDIETTATFDVETDEFIINSPNITSTKWWIGMAGQTATHTVVIAQTIIHGKNVGLNWFIVQLRDTVTGKVVPGVQAGDVGAKVGHQGVDNGWIQFHCKRIPRTNMLSKWVTMDRSGDFQPAPNPAVMYATLIPERFSLVTITLTLVTQALTIATRYGVVRRQGSKNQQIMDYQSHYVKLLPAISFMYMVQNSFKTLDDQFAILTAGGEMDPLVYLNHMGDMHSISASLKGLSGAYATEILEICRRSCGGHAYSAYNALGNLISDFGVMTTGGGDNVVLLQQAASYLLHCFNQKLEFDDYPELKYQSATHYIVRAKELLKVKTWPVNVIADATKDFALIEEALHAILVKRLNSIRQSLSEGASHNDLLLESVRVAELHCAAFLFSVNARQFSSLTGSDLDPSVQRIMRQMTALWGLHILRVYGDQGYMEGFLSPKQMKDIEKEYLAQLCKSMRYEVIGLTDGFGLPDFILKAPIAKHDGDIYQAYFETLLQAPASTGVASYHAKLIKPLTEKFENK</sequence>
<dbReference type="UniPathway" id="UPA00661"/>
<dbReference type="OrthoDB" id="538336at2759"/>
<evidence type="ECO:0000256" key="10">
    <source>
        <dbReference type="ARBA" id="ARBA00023098"/>
    </source>
</evidence>
<evidence type="ECO:0000256" key="2">
    <source>
        <dbReference type="ARBA" id="ARBA00001974"/>
    </source>
</evidence>
<dbReference type="SUPFAM" id="SSF56645">
    <property type="entry name" value="Acyl-CoA dehydrogenase NM domain-like"/>
    <property type="match status" value="1"/>
</dbReference>
<evidence type="ECO:0000259" key="17">
    <source>
        <dbReference type="Pfam" id="PF22924"/>
    </source>
</evidence>
<dbReference type="STRING" id="35722.A0A0B7MT84"/>
<dbReference type="GO" id="GO:0033540">
    <property type="term" value="P:fatty acid beta-oxidation using acyl-CoA oxidase"/>
    <property type="evidence" value="ECO:0007669"/>
    <property type="project" value="UniProtKB-UniPathway"/>
</dbReference>
<evidence type="ECO:0000256" key="4">
    <source>
        <dbReference type="ARBA" id="ARBA00004846"/>
    </source>
</evidence>
<dbReference type="GO" id="GO:0055088">
    <property type="term" value="P:lipid homeostasis"/>
    <property type="evidence" value="ECO:0007669"/>
    <property type="project" value="TreeGrafter"/>
</dbReference>
<evidence type="ECO:0000256" key="7">
    <source>
        <dbReference type="ARBA" id="ARBA00022827"/>
    </source>
</evidence>
<dbReference type="Pfam" id="PF01756">
    <property type="entry name" value="ACOX"/>
    <property type="match status" value="1"/>
</dbReference>
<keyword evidence="9" id="KW-0560">Oxidoreductase</keyword>
<feature type="domain" description="Acyl-CoA oxidase C-alpha1" evidence="17">
    <location>
        <begin position="308"/>
        <end position="467"/>
    </location>
</feature>
<evidence type="ECO:0000256" key="11">
    <source>
        <dbReference type="ARBA" id="ARBA00023140"/>
    </source>
</evidence>
<dbReference type="Pfam" id="PF02770">
    <property type="entry name" value="Acyl-CoA_dh_M"/>
    <property type="match status" value="1"/>
</dbReference>
<name>A0A0B7MT84_9FUNG</name>
<protein>
    <recommendedName>
        <fullName evidence="12">Acyl-coenzyme A oxidase</fullName>
    </recommendedName>
</protein>
<dbReference type="FunFam" id="2.40.110.10:FF:000003">
    <property type="entry name" value="Acyl-coenzyme A oxidase"/>
    <property type="match status" value="1"/>
</dbReference>
<dbReference type="PIRSF" id="PIRSF000168">
    <property type="entry name" value="Acyl-CoA_oxidase"/>
    <property type="match status" value="1"/>
</dbReference>
<comment type="similarity">
    <text evidence="5 12">Belongs to the acyl-CoA oxidase family.</text>
</comment>
<dbReference type="GO" id="GO:0003997">
    <property type="term" value="F:acyl-CoA oxidase activity"/>
    <property type="evidence" value="ECO:0007669"/>
    <property type="project" value="UniProtKB-EC"/>
</dbReference>
<dbReference type="Pfam" id="PF22924">
    <property type="entry name" value="ACOX_C_alpha1"/>
    <property type="match status" value="1"/>
</dbReference>
<feature type="domain" description="Acyl-CoA oxidase C-terminal" evidence="14">
    <location>
        <begin position="520"/>
        <end position="689"/>
    </location>
</feature>
<feature type="binding site" evidence="13">
    <location>
        <position position="172"/>
    </location>
    <ligand>
        <name>FAD</name>
        <dbReference type="ChEBI" id="CHEBI:57692"/>
    </ligand>
</feature>
<feature type="domain" description="Acyl-CoA oxidase/dehydrogenase middle" evidence="15">
    <location>
        <begin position="168"/>
        <end position="275"/>
    </location>
</feature>
<accession>A0A0B7MT84</accession>
<dbReference type="InterPro" id="IPR046373">
    <property type="entry name" value="Acyl-CoA_Oxase/DH_mid-dom_sf"/>
</dbReference>
<keyword evidence="6 12" id="KW-0285">Flavoprotein</keyword>
<dbReference type="GO" id="GO:0005504">
    <property type="term" value="F:fatty acid binding"/>
    <property type="evidence" value="ECO:0007669"/>
    <property type="project" value="TreeGrafter"/>
</dbReference>
<dbReference type="PANTHER" id="PTHR10909">
    <property type="entry name" value="ELECTRON TRANSPORT OXIDOREDUCTASE"/>
    <property type="match status" value="1"/>
</dbReference>